<feature type="signal peptide" evidence="2">
    <location>
        <begin position="1"/>
        <end position="21"/>
    </location>
</feature>
<accession>A0ABQ0JP09</accession>
<evidence type="ECO:0000259" key="3">
    <source>
        <dbReference type="Pfam" id="PF13505"/>
    </source>
</evidence>
<feature type="domain" description="Outer membrane protein beta-barrel" evidence="3">
    <location>
        <begin position="8"/>
        <end position="184"/>
    </location>
</feature>
<keyword evidence="1 2" id="KW-0732">Signal</keyword>
<organism evidence="4 5">
    <name type="scientific">Vibrio variabilis</name>
    <dbReference type="NCBI Taxonomy" id="990271"/>
    <lineage>
        <taxon>Bacteria</taxon>
        <taxon>Pseudomonadati</taxon>
        <taxon>Pseudomonadota</taxon>
        <taxon>Gammaproteobacteria</taxon>
        <taxon>Vibrionales</taxon>
        <taxon>Vibrionaceae</taxon>
        <taxon>Vibrio</taxon>
    </lineage>
</organism>
<sequence length="184" mass="19446">MKKQTLALALILGLTSGAAFAKDDYSGFRVGVGAVSGQKSAIDADAKVSKPTAKIEAGYDFNRVFSVNGSITDQRGETGSYKMKGNEAKLEGEVGYAFNVGQGWDIKPYVAAGVAHSNGTIEIAGEPDRVRGTTLSTAAGVRLTTPIGIYVDGRVQKNQLSKQQKRESRFTDSSQAAVSVGFKF</sequence>
<gene>
    <name evidence="4" type="ORF">JCM19239_4162</name>
</gene>
<evidence type="ECO:0000256" key="2">
    <source>
        <dbReference type="SAM" id="SignalP"/>
    </source>
</evidence>
<dbReference type="InterPro" id="IPR011250">
    <property type="entry name" value="OMP/PagP_B-barrel"/>
</dbReference>
<dbReference type="InterPro" id="IPR027385">
    <property type="entry name" value="Beta-barrel_OMP"/>
</dbReference>
<protein>
    <recommendedName>
        <fullName evidence="3">Outer membrane protein beta-barrel domain-containing protein</fullName>
    </recommendedName>
</protein>
<reference evidence="5" key="1">
    <citation type="submission" date="2014-09" db="EMBL/GenBank/DDBJ databases">
        <title>Vibrio variabilis JCM 19239. (C206) whole genome shotgun sequence.</title>
        <authorList>
            <person name="Sawabe T."/>
            <person name="Meirelles P."/>
            <person name="Nakanishi M."/>
            <person name="Sayaka M."/>
            <person name="Hattori M."/>
            <person name="Ohkuma M."/>
        </authorList>
    </citation>
    <scope>NUCLEOTIDE SEQUENCE [LARGE SCALE GENOMIC DNA]</scope>
    <source>
        <strain evidence="5">JCM 19239</strain>
    </source>
</reference>
<dbReference type="Pfam" id="PF13505">
    <property type="entry name" value="OMP_b-brl"/>
    <property type="match status" value="1"/>
</dbReference>
<name>A0ABQ0JP09_9VIBR</name>
<evidence type="ECO:0000313" key="5">
    <source>
        <dbReference type="Proteomes" id="UP000029223"/>
    </source>
</evidence>
<dbReference type="Proteomes" id="UP000029223">
    <property type="component" value="Unassembled WGS sequence"/>
</dbReference>
<evidence type="ECO:0000313" key="4">
    <source>
        <dbReference type="EMBL" id="GAL30492.1"/>
    </source>
</evidence>
<evidence type="ECO:0000256" key="1">
    <source>
        <dbReference type="ARBA" id="ARBA00022729"/>
    </source>
</evidence>
<dbReference type="Gene3D" id="2.40.160.20">
    <property type="match status" value="1"/>
</dbReference>
<feature type="chain" id="PRO_5047438818" description="Outer membrane protein beta-barrel domain-containing protein" evidence="2">
    <location>
        <begin position="22"/>
        <end position="184"/>
    </location>
</feature>
<keyword evidence="5" id="KW-1185">Reference proteome</keyword>
<dbReference type="EMBL" id="BBMS01000097">
    <property type="protein sequence ID" value="GAL30492.1"/>
    <property type="molecule type" value="Genomic_DNA"/>
</dbReference>
<proteinExistence type="predicted"/>
<comment type="caution">
    <text evidence="4">The sequence shown here is derived from an EMBL/GenBank/DDBJ whole genome shotgun (WGS) entry which is preliminary data.</text>
</comment>
<dbReference type="SUPFAM" id="SSF56925">
    <property type="entry name" value="OMPA-like"/>
    <property type="match status" value="1"/>
</dbReference>